<name>A0A316UDV8_9BASI</name>
<keyword evidence="1" id="KW-0732">Signal</keyword>
<evidence type="ECO:0000256" key="1">
    <source>
        <dbReference type="SAM" id="SignalP"/>
    </source>
</evidence>
<feature type="chain" id="PRO_5016288563" description="Secreted protein" evidence="1">
    <location>
        <begin position="19"/>
        <end position="145"/>
    </location>
</feature>
<proteinExistence type="predicted"/>
<dbReference type="AlphaFoldDB" id="A0A316UDV8"/>
<evidence type="ECO:0000313" key="3">
    <source>
        <dbReference type="Proteomes" id="UP000245942"/>
    </source>
</evidence>
<evidence type="ECO:0008006" key="4">
    <source>
        <dbReference type="Google" id="ProtNLM"/>
    </source>
</evidence>
<dbReference type="Proteomes" id="UP000245942">
    <property type="component" value="Unassembled WGS sequence"/>
</dbReference>
<gene>
    <name evidence="2" type="ORF">BCV69DRAFT_164794</name>
</gene>
<dbReference type="GeneID" id="37011194"/>
<dbReference type="RefSeq" id="XP_025348425.1">
    <property type="nucleotide sequence ID" value="XM_025489460.1"/>
</dbReference>
<feature type="signal peptide" evidence="1">
    <location>
        <begin position="1"/>
        <end position="18"/>
    </location>
</feature>
<organism evidence="2 3">
    <name type="scientific">Pseudomicrostroma glucosiphilum</name>
    <dbReference type="NCBI Taxonomy" id="1684307"/>
    <lineage>
        <taxon>Eukaryota</taxon>
        <taxon>Fungi</taxon>
        <taxon>Dikarya</taxon>
        <taxon>Basidiomycota</taxon>
        <taxon>Ustilaginomycotina</taxon>
        <taxon>Exobasidiomycetes</taxon>
        <taxon>Microstromatales</taxon>
        <taxon>Microstromatales incertae sedis</taxon>
        <taxon>Pseudomicrostroma</taxon>
    </lineage>
</organism>
<keyword evidence="3" id="KW-1185">Reference proteome</keyword>
<sequence>MCLLFLFLLHCTSPHRTALHCTALDRALSNQSIAMVLLSTWHLAQSMRHEAGSRGGIEFAWQISSLFVTPSMEHASSLPSLNLPLSRHHASCFLKRERLLHAPSDPPLSVLPPASSLQYSVLSTLCSVLGKCEGFEISRTEVPVD</sequence>
<reference evidence="2 3" key="1">
    <citation type="journal article" date="2018" name="Mol. Biol. Evol.">
        <title>Broad Genomic Sampling Reveals a Smut Pathogenic Ancestry of the Fungal Clade Ustilaginomycotina.</title>
        <authorList>
            <person name="Kijpornyongpan T."/>
            <person name="Mondo S.J."/>
            <person name="Barry K."/>
            <person name="Sandor L."/>
            <person name="Lee J."/>
            <person name="Lipzen A."/>
            <person name="Pangilinan J."/>
            <person name="LaButti K."/>
            <person name="Hainaut M."/>
            <person name="Henrissat B."/>
            <person name="Grigoriev I.V."/>
            <person name="Spatafora J.W."/>
            <person name="Aime M.C."/>
        </authorList>
    </citation>
    <scope>NUCLEOTIDE SEQUENCE [LARGE SCALE GENOMIC DNA]</scope>
    <source>
        <strain evidence="2 3">MCA 4718</strain>
    </source>
</reference>
<protein>
    <recommendedName>
        <fullName evidence="4">Secreted protein</fullName>
    </recommendedName>
</protein>
<evidence type="ECO:0000313" key="2">
    <source>
        <dbReference type="EMBL" id="PWN21265.1"/>
    </source>
</evidence>
<accession>A0A316UDV8</accession>
<dbReference type="EMBL" id="KZ819325">
    <property type="protein sequence ID" value="PWN21265.1"/>
    <property type="molecule type" value="Genomic_DNA"/>
</dbReference>